<feature type="compositionally biased region" description="Polar residues" evidence="1">
    <location>
        <begin position="355"/>
        <end position="364"/>
    </location>
</feature>
<protein>
    <submittedName>
        <fullName evidence="2">SET domain-containing protein</fullName>
    </submittedName>
</protein>
<keyword evidence="3" id="KW-1185">Reference proteome</keyword>
<sequence length="497" mass="56349">MNHSIAKQTDYAGTGLYLTDTLKDQDDWLVRIPQALLLTAPCVVDQDPTLAETLDDLLEPKDKSLHDRLLYERQQKMALRVFLARQLCIAHSETTSKWQPYIDVLPSLDWMKRNHVLFLDTDTAGTQELSPFVVLEGTSVGTSIRAKQHLLQREWERLQATKAPWVQQLTLEGWVYADALFWSRVVDLDRAGTGTRLAMIPFFDFANHSLLPTIRWQLDADNGDLVLVPTQPTSHYQPQQELCLSYGDKPNQELLFVHGFCLAHNPNPDVSTFSLQPMLNPNDGDPETQCKRRWLADLPDFQPRLTLEDLPTDPGQDNDALLTIGWSRASIAMMYLVVMDREDGLRFLPGGPDGKTQQTSSGDDLSNAMGRLSTADDNDDTSQEDQPSIVAYLQDTRLTSLDDVYEAVNLLDHALVIQLRAAMMLLDATSYHLRTMAAYDDLLDQRPVLTGLAKSMLIYRQEEKLRLEQAVQALHRLSEEWMSDPVVLAYLEQVEDE</sequence>
<dbReference type="InterPro" id="IPR046341">
    <property type="entry name" value="SET_dom_sf"/>
</dbReference>
<reference evidence="2 3" key="1">
    <citation type="submission" date="2016-07" db="EMBL/GenBank/DDBJ databases">
        <title>Pervasive Adenine N6-methylation of Active Genes in Fungi.</title>
        <authorList>
            <consortium name="DOE Joint Genome Institute"/>
            <person name="Mondo S.J."/>
            <person name="Dannebaum R.O."/>
            <person name="Kuo R.C."/>
            <person name="Labutti K."/>
            <person name="Haridas S."/>
            <person name="Kuo A."/>
            <person name="Salamov A."/>
            <person name="Ahrendt S.R."/>
            <person name="Lipzen A."/>
            <person name="Sullivan W."/>
            <person name="Andreopoulos W.B."/>
            <person name="Clum A."/>
            <person name="Lindquist E."/>
            <person name="Daum C."/>
            <person name="Ramamoorthy G.K."/>
            <person name="Gryganskyi A."/>
            <person name="Culley D."/>
            <person name="Magnuson J.K."/>
            <person name="James T.Y."/>
            <person name="O'Malley M.A."/>
            <person name="Stajich J.E."/>
            <person name="Spatafora J.W."/>
            <person name="Visel A."/>
            <person name="Grigoriev I.V."/>
        </authorList>
    </citation>
    <scope>NUCLEOTIDE SEQUENCE [LARGE SCALE GENOMIC DNA]</scope>
    <source>
        <strain evidence="2 3">NRRL 3301</strain>
    </source>
</reference>
<dbReference type="CDD" id="cd10527">
    <property type="entry name" value="SET_LSMT"/>
    <property type="match status" value="1"/>
</dbReference>
<dbReference type="AlphaFoldDB" id="A0A1X2GKA5"/>
<dbReference type="OrthoDB" id="441812at2759"/>
<dbReference type="Gene3D" id="3.90.1410.10">
    <property type="entry name" value="set domain protein methyltransferase, domain 1"/>
    <property type="match status" value="1"/>
</dbReference>
<name>A0A1X2GKA5_9FUNG</name>
<organism evidence="2 3">
    <name type="scientific">Hesseltinella vesiculosa</name>
    <dbReference type="NCBI Taxonomy" id="101127"/>
    <lineage>
        <taxon>Eukaryota</taxon>
        <taxon>Fungi</taxon>
        <taxon>Fungi incertae sedis</taxon>
        <taxon>Mucoromycota</taxon>
        <taxon>Mucoromycotina</taxon>
        <taxon>Mucoromycetes</taxon>
        <taxon>Mucorales</taxon>
        <taxon>Cunninghamellaceae</taxon>
        <taxon>Hesseltinella</taxon>
    </lineage>
</organism>
<evidence type="ECO:0000313" key="2">
    <source>
        <dbReference type="EMBL" id="ORX55683.1"/>
    </source>
</evidence>
<dbReference type="SUPFAM" id="SSF82199">
    <property type="entry name" value="SET domain"/>
    <property type="match status" value="1"/>
</dbReference>
<evidence type="ECO:0000313" key="3">
    <source>
        <dbReference type="Proteomes" id="UP000242146"/>
    </source>
</evidence>
<dbReference type="GO" id="GO:0016279">
    <property type="term" value="F:protein-lysine N-methyltransferase activity"/>
    <property type="evidence" value="ECO:0007669"/>
    <property type="project" value="UniProtKB-ARBA"/>
</dbReference>
<dbReference type="Proteomes" id="UP000242146">
    <property type="component" value="Unassembled WGS sequence"/>
</dbReference>
<evidence type="ECO:0000256" key="1">
    <source>
        <dbReference type="SAM" id="MobiDB-lite"/>
    </source>
</evidence>
<proteinExistence type="predicted"/>
<dbReference type="PANTHER" id="PTHR13271">
    <property type="entry name" value="UNCHARACTERIZED PUTATIVE METHYLTRANSFERASE"/>
    <property type="match status" value="1"/>
</dbReference>
<dbReference type="InterPro" id="IPR050600">
    <property type="entry name" value="SETD3_SETD6_MTase"/>
</dbReference>
<gene>
    <name evidence="2" type="ORF">DM01DRAFT_1345171</name>
</gene>
<accession>A0A1X2GKA5</accession>
<feature type="region of interest" description="Disordered" evidence="1">
    <location>
        <begin position="348"/>
        <end position="385"/>
    </location>
</feature>
<comment type="caution">
    <text evidence="2">The sequence shown here is derived from an EMBL/GenBank/DDBJ whole genome shotgun (WGS) entry which is preliminary data.</text>
</comment>
<dbReference type="STRING" id="101127.A0A1X2GKA5"/>
<dbReference type="EMBL" id="MCGT01000011">
    <property type="protein sequence ID" value="ORX55683.1"/>
    <property type="molecule type" value="Genomic_DNA"/>
</dbReference>